<dbReference type="STRING" id="246404.A0A507EQT5"/>
<accession>A0A507EQT5</accession>
<organism evidence="1 2">
    <name type="scientific">Chytriomyces confervae</name>
    <dbReference type="NCBI Taxonomy" id="246404"/>
    <lineage>
        <taxon>Eukaryota</taxon>
        <taxon>Fungi</taxon>
        <taxon>Fungi incertae sedis</taxon>
        <taxon>Chytridiomycota</taxon>
        <taxon>Chytridiomycota incertae sedis</taxon>
        <taxon>Chytridiomycetes</taxon>
        <taxon>Chytridiales</taxon>
        <taxon>Chytriomycetaceae</taxon>
        <taxon>Chytriomyces</taxon>
    </lineage>
</organism>
<gene>
    <name evidence="1" type="ORF">CcCBS67573_g08046</name>
</gene>
<sequence>MAFVTDSEIAFPHTYSARKSGCTISALDDGLANVAAENCEELDFNTLKQLKELVPHSTIKFSCLGWTKAAASEAFHGSHLSITLLECSRARVHDTMSGKERLSSFGFDHCKGDHSEGHIKWSVKMKNLNEAANGSILVQSEVTNDSRASQKEIGFEVNPNEYIDLFVSTVSDAYAIAHCESVYAALVQSVGVSLQDVEKALFNCFEKTIDIDLTAYLNAITLTYQRMHSSRISNKFRQLLTYAGNEKCYFYHTDHSDEGATQMRIESADTPLFLKTEVIFKKVPGSQVETAVVPMTFLPTSYWIPVTKVEERHCDGSGAIDFRPLSIGNKENPLASNEGTVATLRISCLLLFQPKKLCGNNDDTFDNEMALDDPRLILSLEKIDALYDTVDEMKVFIENEVMNGLLDLPSAYEQFSMHYTRYCLSSRHQIPSKFSDREALQQFILFSSGVFDLPLEFVKNQHDTKHIMGESSKILIPNAMLSFNSFASLETFKLPSTQKNIHSKSWALVSFKADLARIWFVSRFTSEAEKLDLLSWIYDAVQDTCVAVSRLILLDLLKKTHRASKFLIKRAENDDSSDEDDEDEEHHYCTSHSFVPGQFACPLVSSHKFPIHWRLKLLNALSIATASINILGISNRNNMSVFEEDGKVVYFKLSVKSHLSIEVNYPALDDVASSSEPLMMAKGSPKTSSPLIARKQVGLGSAHSAEPQKPAESVILLEFFGVDGSLNANEFVTII</sequence>
<comment type="caution">
    <text evidence="1">The sequence shown here is derived from an EMBL/GenBank/DDBJ whole genome shotgun (WGS) entry which is preliminary data.</text>
</comment>
<reference evidence="1 2" key="1">
    <citation type="journal article" date="2019" name="Sci. Rep.">
        <title>Comparative genomics of chytrid fungi reveal insights into the obligate biotrophic and pathogenic lifestyle of Synchytrium endobioticum.</title>
        <authorList>
            <person name="van de Vossenberg B.T.L.H."/>
            <person name="Warris S."/>
            <person name="Nguyen H.D.T."/>
            <person name="van Gent-Pelzer M.P.E."/>
            <person name="Joly D.L."/>
            <person name="van de Geest H.C."/>
            <person name="Bonants P.J.M."/>
            <person name="Smith D.S."/>
            <person name="Levesque C.A."/>
            <person name="van der Lee T.A.J."/>
        </authorList>
    </citation>
    <scope>NUCLEOTIDE SEQUENCE [LARGE SCALE GENOMIC DNA]</scope>
    <source>
        <strain evidence="1 2">CBS 675.73</strain>
    </source>
</reference>
<dbReference type="GO" id="GO:0005777">
    <property type="term" value="C:peroxisome"/>
    <property type="evidence" value="ECO:0007669"/>
    <property type="project" value="InterPro"/>
</dbReference>
<evidence type="ECO:0000313" key="1">
    <source>
        <dbReference type="EMBL" id="TPX65697.1"/>
    </source>
</evidence>
<dbReference type="OrthoDB" id="43547at2759"/>
<proteinExistence type="predicted"/>
<dbReference type="Proteomes" id="UP000320333">
    <property type="component" value="Unassembled WGS sequence"/>
</dbReference>
<dbReference type="PANTHER" id="PTHR14918:SF3">
    <property type="entry name" value="KICSTOR COMPLEX PROTEIN SZT2"/>
    <property type="match status" value="1"/>
</dbReference>
<dbReference type="EMBL" id="QEAP01000475">
    <property type="protein sequence ID" value="TPX65697.1"/>
    <property type="molecule type" value="Genomic_DNA"/>
</dbReference>
<dbReference type="PANTHER" id="PTHR14918">
    <property type="entry name" value="KICSTOR COMPLEX PROTEIN SZT2"/>
    <property type="match status" value="1"/>
</dbReference>
<evidence type="ECO:0000313" key="2">
    <source>
        <dbReference type="Proteomes" id="UP000320333"/>
    </source>
</evidence>
<protein>
    <submittedName>
        <fullName evidence="1">Uncharacterized protein</fullName>
    </submittedName>
</protein>
<dbReference type="AlphaFoldDB" id="A0A507EQT5"/>
<keyword evidence="2" id="KW-1185">Reference proteome</keyword>
<dbReference type="InterPro" id="IPR033228">
    <property type="entry name" value="SZT2"/>
</dbReference>
<name>A0A507EQT5_9FUNG</name>